<organism evidence="3 4">
    <name type="scientific">Bosea vestrisii</name>
    <dbReference type="NCBI Taxonomy" id="151416"/>
    <lineage>
        <taxon>Bacteria</taxon>
        <taxon>Pseudomonadati</taxon>
        <taxon>Pseudomonadota</taxon>
        <taxon>Alphaproteobacteria</taxon>
        <taxon>Hyphomicrobiales</taxon>
        <taxon>Boseaceae</taxon>
        <taxon>Bosea</taxon>
    </lineage>
</organism>
<comment type="caution">
    <text evidence="3">The sequence shown here is derived from an EMBL/GenBank/DDBJ whole genome shotgun (WGS) entry which is preliminary data.</text>
</comment>
<protein>
    <submittedName>
        <fullName evidence="3">TadE/TadG family type IV pilus assembly protein</fullName>
    </submittedName>
</protein>
<feature type="transmembrane region" description="Helical" evidence="1">
    <location>
        <begin position="20"/>
        <end position="42"/>
    </location>
</feature>
<dbReference type="InterPro" id="IPR012495">
    <property type="entry name" value="TadE-like_dom"/>
</dbReference>
<dbReference type="EMBL" id="JBHSLV010000078">
    <property type="protein sequence ID" value="MFC5397088.1"/>
    <property type="molecule type" value="Genomic_DNA"/>
</dbReference>
<keyword evidence="1" id="KW-1133">Transmembrane helix</keyword>
<dbReference type="Proteomes" id="UP001596104">
    <property type="component" value="Unassembled WGS sequence"/>
</dbReference>
<dbReference type="RefSeq" id="WP_377013991.1">
    <property type="nucleotide sequence ID" value="NZ_JBHSLV010000078.1"/>
</dbReference>
<feature type="domain" description="TadE-like" evidence="2">
    <location>
        <begin position="14"/>
        <end position="55"/>
    </location>
</feature>
<name>A0ABW0HIN9_9HYPH</name>
<accession>A0ABW0HIN9</accession>
<keyword evidence="4" id="KW-1185">Reference proteome</keyword>
<dbReference type="Pfam" id="PF07811">
    <property type="entry name" value="TadE"/>
    <property type="match status" value="1"/>
</dbReference>
<evidence type="ECO:0000256" key="1">
    <source>
        <dbReference type="SAM" id="Phobius"/>
    </source>
</evidence>
<sequence length="149" mass="15793">MSVRLGSFRRDIAGSTAVEFAFIGMIFITLLLGILQFALVFMAQIYLHDAVSEAATGQTTATYAGNRAGVVSQICSRMFMLDNCDSNLLLEAQPLANYSTAEQPISGATFVAAVAGTPMLMRAKVPVVTVVPGLSQLKISAAALYAKRP</sequence>
<evidence type="ECO:0000313" key="3">
    <source>
        <dbReference type="EMBL" id="MFC5397088.1"/>
    </source>
</evidence>
<reference evidence="4" key="1">
    <citation type="journal article" date="2019" name="Int. J. Syst. Evol. Microbiol.">
        <title>The Global Catalogue of Microorganisms (GCM) 10K type strain sequencing project: providing services to taxonomists for standard genome sequencing and annotation.</title>
        <authorList>
            <consortium name="The Broad Institute Genomics Platform"/>
            <consortium name="The Broad Institute Genome Sequencing Center for Infectious Disease"/>
            <person name="Wu L."/>
            <person name="Ma J."/>
        </authorList>
    </citation>
    <scope>NUCLEOTIDE SEQUENCE [LARGE SCALE GENOMIC DNA]</scope>
    <source>
        <strain evidence="4">CGMCC 1.16326</strain>
    </source>
</reference>
<gene>
    <name evidence="3" type="ORF">ACFPPC_31010</name>
</gene>
<evidence type="ECO:0000259" key="2">
    <source>
        <dbReference type="Pfam" id="PF07811"/>
    </source>
</evidence>
<keyword evidence="1" id="KW-0472">Membrane</keyword>
<proteinExistence type="predicted"/>
<keyword evidence="1" id="KW-0812">Transmembrane</keyword>
<evidence type="ECO:0000313" key="4">
    <source>
        <dbReference type="Proteomes" id="UP001596104"/>
    </source>
</evidence>